<sequence>MQLKFTCPGSELKLPLVRDRDPATPTSDDAVIKHELCRYLYVDCSLKRVQRAIALRFPACANPRGVADGRLDRLQLCTAIDPPTVAMDAVRLSGALRRAASRGDTAVLHWLFARPDVWGLYEFVRMAMSAALIGAASHGDVAFCDWWQTATLWLTRIRVRDAMGAALDAAAQGGHTAVIEWWIRGGFSVAKITSWSVRAAAKHGRVDVLEWFVQQGLPIRQYNDAMDVAQVDALD</sequence>
<accession>A0A0L0SLQ9</accession>
<reference evidence="2" key="2">
    <citation type="submission" date="2009-11" db="EMBL/GenBank/DDBJ databases">
        <title>The Genome Sequence of Allomyces macrogynus strain ATCC 38327.</title>
        <authorList>
            <consortium name="The Broad Institute Genome Sequencing Platform"/>
            <person name="Russ C."/>
            <person name="Cuomo C."/>
            <person name="Shea T."/>
            <person name="Young S.K."/>
            <person name="Zeng Q."/>
            <person name="Koehrsen M."/>
            <person name="Haas B."/>
            <person name="Borodovsky M."/>
            <person name="Guigo R."/>
            <person name="Alvarado L."/>
            <person name="Berlin A."/>
            <person name="Borenstein D."/>
            <person name="Chen Z."/>
            <person name="Engels R."/>
            <person name="Freedman E."/>
            <person name="Gellesch M."/>
            <person name="Goldberg J."/>
            <person name="Griggs A."/>
            <person name="Gujja S."/>
            <person name="Heiman D."/>
            <person name="Hepburn T."/>
            <person name="Howarth C."/>
            <person name="Jen D."/>
            <person name="Larson L."/>
            <person name="Lewis B."/>
            <person name="Mehta T."/>
            <person name="Park D."/>
            <person name="Pearson M."/>
            <person name="Roberts A."/>
            <person name="Saif S."/>
            <person name="Shenoy N."/>
            <person name="Sisk P."/>
            <person name="Stolte C."/>
            <person name="Sykes S."/>
            <person name="Walk T."/>
            <person name="White J."/>
            <person name="Yandava C."/>
            <person name="Burger G."/>
            <person name="Gray M.W."/>
            <person name="Holland P.W.H."/>
            <person name="King N."/>
            <person name="Lang F.B.F."/>
            <person name="Roger A.J."/>
            <person name="Ruiz-Trillo I."/>
            <person name="Lander E."/>
            <person name="Nusbaum C."/>
        </authorList>
    </citation>
    <scope>NUCLEOTIDE SEQUENCE [LARGE SCALE GENOMIC DNA]</scope>
    <source>
        <strain evidence="2">ATCC 38327</strain>
    </source>
</reference>
<dbReference type="EMBL" id="GG745342">
    <property type="protein sequence ID" value="KNE63398.1"/>
    <property type="molecule type" value="Genomic_DNA"/>
</dbReference>
<dbReference type="PANTHER" id="PTHR46586">
    <property type="entry name" value="ANKYRIN REPEAT-CONTAINING PROTEIN"/>
    <property type="match status" value="1"/>
</dbReference>
<dbReference type="VEuPathDB" id="FungiDB:AMAG_18999"/>
<name>A0A0L0SLQ9_ALLM3</name>
<proteinExistence type="predicted"/>
<dbReference type="InterPro" id="IPR052050">
    <property type="entry name" value="SecEffector_AnkRepeat"/>
</dbReference>
<evidence type="ECO:0000313" key="2">
    <source>
        <dbReference type="Proteomes" id="UP000054350"/>
    </source>
</evidence>
<dbReference type="Proteomes" id="UP000054350">
    <property type="component" value="Unassembled WGS sequence"/>
</dbReference>
<organism evidence="1 2">
    <name type="scientific">Allomyces macrogynus (strain ATCC 38327)</name>
    <name type="common">Allomyces javanicus var. macrogynus</name>
    <dbReference type="NCBI Taxonomy" id="578462"/>
    <lineage>
        <taxon>Eukaryota</taxon>
        <taxon>Fungi</taxon>
        <taxon>Fungi incertae sedis</taxon>
        <taxon>Blastocladiomycota</taxon>
        <taxon>Blastocladiomycetes</taxon>
        <taxon>Blastocladiales</taxon>
        <taxon>Blastocladiaceae</taxon>
        <taxon>Allomyces</taxon>
    </lineage>
</organism>
<dbReference type="OrthoDB" id="70387at2759"/>
<evidence type="ECO:0008006" key="3">
    <source>
        <dbReference type="Google" id="ProtNLM"/>
    </source>
</evidence>
<dbReference type="PANTHER" id="PTHR46586:SF3">
    <property type="entry name" value="ANKYRIN REPEAT-CONTAINING PROTEIN"/>
    <property type="match status" value="1"/>
</dbReference>
<protein>
    <recommendedName>
        <fullName evidence="3">Ankyrin repeat domain containing protein</fullName>
    </recommendedName>
</protein>
<keyword evidence="2" id="KW-1185">Reference proteome</keyword>
<dbReference type="InterPro" id="IPR036770">
    <property type="entry name" value="Ankyrin_rpt-contain_sf"/>
</dbReference>
<evidence type="ECO:0000313" key="1">
    <source>
        <dbReference type="EMBL" id="KNE63398.1"/>
    </source>
</evidence>
<dbReference type="Gene3D" id="1.25.40.20">
    <property type="entry name" value="Ankyrin repeat-containing domain"/>
    <property type="match status" value="1"/>
</dbReference>
<reference evidence="1 2" key="1">
    <citation type="submission" date="2009-11" db="EMBL/GenBank/DDBJ databases">
        <title>Annotation of Allomyces macrogynus ATCC 38327.</title>
        <authorList>
            <consortium name="The Broad Institute Genome Sequencing Platform"/>
            <person name="Russ C."/>
            <person name="Cuomo C."/>
            <person name="Burger G."/>
            <person name="Gray M.W."/>
            <person name="Holland P.W.H."/>
            <person name="King N."/>
            <person name="Lang F.B.F."/>
            <person name="Roger A.J."/>
            <person name="Ruiz-Trillo I."/>
            <person name="Young S.K."/>
            <person name="Zeng Q."/>
            <person name="Gargeya S."/>
            <person name="Fitzgerald M."/>
            <person name="Haas B."/>
            <person name="Abouelleil A."/>
            <person name="Alvarado L."/>
            <person name="Arachchi H.M."/>
            <person name="Berlin A."/>
            <person name="Chapman S.B."/>
            <person name="Gearin G."/>
            <person name="Goldberg J."/>
            <person name="Griggs A."/>
            <person name="Gujja S."/>
            <person name="Hansen M."/>
            <person name="Heiman D."/>
            <person name="Howarth C."/>
            <person name="Larimer J."/>
            <person name="Lui A."/>
            <person name="MacDonald P.J.P."/>
            <person name="McCowen C."/>
            <person name="Montmayeur A."/>
            <person name="Murphy C."/>
            <person name="Neiman D."/>
            <person name="Pearson M."/>
            <person name="Priest M."/>
            <person name="Roberts A."/>
            <person name="Saif S."/>
            <person name="Shea T."/>
            <person name="Sisk P."/>
            <person name="Stolte C."/>
            <person name="Sykes S."/>
            <person name="Wortman J."/>
            <person name="Nusbaum C."/>
            <person name="Birren B."/>
        </authorList>
    </citation>
    <scope>NUCLEOTIDE SEQUENCE [LARGE SCALE GENOMIC DNA]</scope>
    <source>
        <strain evidence="1 2">ATCC 38327</strain>
    </source>
</reference>
<dbReference type="SUPFAM" id="SSF140860">
    <property type="entry name" value="Pseudo ankyrin repeat-like"/>
    <property type="match status" value="1"/>
</dbReference>
<gene>
    <name evidence="1" type="ORF">AMAG_18999</name>
</gene>
<dbReference type="AlphaFoldDB" id="A0A0L0SLQ9"/>